<dbReference type="Pfam" id="PF18153">
    <property type="entry name" value="Cap15_CD_rec"/>
    <property type="match status" value="1"/>
</dbReference>
<dbReference type="EMBL" id="JMQC01000007">
    <property type="protein sequence ID" value="KFN04663.1"/>
    <property type="molecule type" value="Genomic_DNA"/>
</dbReference>
<reference evidence="3 5" key="1">
    <citation type="submission" date="2014-04" db="EMBL/GenBank/DDBJ databases">
        <authorList>
            <person name="Bishop-Lilly K.A."/>
            <person name="Broomall S.M."/>
            <person name="Chain P.S."/>
            <person name="Chertkov O."/>
            <person name="Coyne S.R."/>
            <person name="Daligault H.E."/>
            <person name="Davenport K.W."/>
            <person name="Erkkila T."/>
            <person name="Frey K.G."/>
            <person name="Gibbons H.S."/>
            <person name="Gu W."/>
            <person name="Jaissle J."/>
            <person name="Johnson S.L."/>
            <person name="Koroleva G.I."/>
            <person name="Ladner J.T."/>
            <person name="Lo C.-C."/>
            <person name="Minogue T.D."/>
            <person name="Munk C."/>
            <person name="Palacios G.F."/>
            <person name="Redden C.L."/>
            <person name="Rosenzweig C.N."/>
            <person name="Scholz M.B."/>
            <person name="Teshima H."/>
            <person name="Xu Y."/>
        </authorList>
    </citation>
    <scope>NUCLEOTIDE SEQUENCE [LARGE SCALE GENOMIC DNA]</scope>
    <source>
        <strain evidence="3 5">BHP</strain>
    </source>
</reference>
<dbReference type="Proteomes" id="UP000264294">
    <property type="component" value="Unassembled WGS sequence"/>
</dbReference>
<organism evidence="3 5">
    <name type="scientific">Bacillus clarus</name>
    <dbReference type="NCBI Taxonomy" id="2338372"/>
    <lineage>
        <taxon>Bacteria</taxon>
        <taxon>Bacillati</taxon>
        <taxon>Bacillota</taxon>
        <taxon>Bacilli</taxon>
        <taxon>Bacillales</taxon>
        <taxon>Bacillaceae</taxon>
        <taxon>Bacillus</taxon>
        <taxon>Bacillus cereus group</taxon>
    </lineage>
</organism>
<dbReference type="AlphaFoldDB" id="A0A090Z2T4"/>
<sequence>MHEYTVIDHPKHKILFWVAISSMGLSSLISTRIQPWIQEILNAPVIATLSISGVTIFYVLYLLLNLVIWKIPLFRTIFHFPSLEGEWECYGISNNTRLNKQFEWYGSITIRQTWDKILITLKTKNSTSNSLSTTGGIKYYAGVGYKLSYHYENNPSANSDKDLHKHEGFCILTFNEDEKTAEGCYFNNMKDRQSYGEMKLKRRKKEKWPILTTLKDWIASKKEDKKMAG</sequence>
<evidence type="ECO:0000313" key="5">
    <source>
        <dbReference type="Proteomes" id="UP000029389"/>
    </source>
</evidence>
<evidence type="ECO:0000313" key="6">
    <source>
        <dbReference type="Proteomes" id="UP000264294"/>
    </source>
</evidence>
<dbReference type="Proteomes" id="UP000029389">
    <property type="component" value="Unassembled WGS sequence"/>
</dbReference>
<gene>
    <name evidence="4" type="ORF">D0U04_25815</name>
    <name evidence="3" type="ORF">DJ93_5947</name>
</gene>
<reference evidence="4 6" key="2">
    <citation type="submission" date="2018-08" db="EMBL/GenBank/DDBJ databases">
        <title>Bacillus clarus sp. nov. strain PS00077A.</title>
        <authorList>
            <person name="Mendez Acevedo M."/>
            <person name="Carroll L."/>
            <person name="Mukherjee M."/>
            <person name="Wiedmann M."/>
            <person name="Kovac J."/>
        </authorList>
    </citation>
    <scope>NUCLEOTIDE SEQUENCE [LARGE SCALE GENOMIC DNA]</scope>
    <source>
        <strain evidence="4 6">PS00077A</strain>
    </source>
</reference>
<protein>
    <recommendedName>
        <fullName evidence="2">CD-NTase-associated protein 15 domain-containing protein</fullName>
    </recommendedName>
</protein>
<evidence type="ECO:0000313" key="3">
    <source>
        <dbReference type="EMBL" id="KFN04663.1"/>
    </source>
</evidence>
<name>A0A090Z2T4_9BACI</name>
<keyword evidence="1" id="KW-1133">Transmembrane helix</keyword>
<keyword evidence="1" id="KW-0812">Transmembrane</keyword>
<dbReference type="PATRIC" id="fig|1405.8.peg.117"/>
<comment type="caution">
    <text evidence="3">The sequence shown here is derived from an EMBL/GenBank/DDBJ whole genome shotgun (WGS) entry which is preliminary data.</text>
</comment>
<keyword evidence="1" id="KW-0472">Membrane</keyword>
<evidence type="ECO:0000313" key="4">
    <source>
        <dbReference type="EMBL" id="RFT63193.1"/>
    </source>
</evidence>
<proteinExistence type="predicted"/>
<dbReference type="EMBL" id="QVOD01000052">
    <property type="protein sequence ID" value="RFT63193.1"/>
    <property type="molecule type" value="Genomic_DNA"/>
</dbReference>
<evidence type="ECO:0000256" key="1">
    <source>
        <dbReference type="SAM" id="Phobius"/>
    </source>
</evidence>
<dbReference type="RefSeq" id="WP_042978708.1">
    <property type="nucleotide sequence ID" value="NZ_JMQC01000007.1"/>
</dbReference>
<feature type="transmembrane region" description="Helical" evidence="1">
    <location>
        <begin position="14"/>
        <end position="33"/>
    </location>
</feature>
<feature type="transmembrane region" description="Helical" evidence="1">
    <location>
        <begin position="45"/>
        <end position="69"/>
    </location>
</feature>
<evidence type="ECO:0000259" key="2">
    <source>
        <dbReference type="Pfam" id="PF18153"/>
    </source>
</evidence>
<accession>A0A090Z2T4</accession>
<keyword evidence="6" id="KW-1185">Reference proteome</keyword>
<feature type="domain" description="CD-NTase-associated protein 15" evidence="2">
    <location>
        <begin position="79"/>
        <end position="202"/>
    </location>
</feature>
<dbReference type="InterPro" id="IPR041208">
    <property type="entry name" value="Cap15"/>
</dbReference>